<dbReference type="Gene3D" id="1.25.40.10">
    <property type="entry name" value="Tetratricopeptide repeat domain"/>
    <property type="match status" value="1"/>
</dbReference>
<name>A0A397IZ38_9GLOM</name>
<sequence>MQKKAFQIYYKLADKGSLIALNIKHIVMKMGLVLKNEEKAFETYLKSAEKGYHVANFLLEQQKMKPNNNTMCNVGCCYENMKKKHLNGCGTKKVIINAIYLLNKANENGIWKPMNY</sequence>
<comment type="caution">
    <text evidence="1">The sequence shown here is derived from an EMBL/GenBank/DDBJ whole genome shotgun (WGS) entry which is preliminary data.</text>
</comment>
<dbReference type="OrthoDB" id="2384430at2759"/>
<reference evidence="1 2" key="1">
    <citation type="submission" date="2018-08" db="EMBL/GenBank/DDBJ databases">
        <title>Genome and evolution of the arbuscular mycorrhizal fungus Diversispora epigaea (formerly Glomus versiforme) and its bacterial endosymbionts.</title>
        <authorList>
            <person name="Sun X."/>
            <person name="Fei Z."/>
            <person name="Harrison M."/>
        </authorList>
    </citation>
    <scope>NUCLEOTIDE SEQUENCE [LARGE SCALE GENOMIC DNA]</scope>
    <source>
        <strain evidence="1 2">IT104</strain>
    </source>
</reference>
<organism evidence="1 2">
    <name type="scientific">Diversispora epigaea</name>
    <dbReference type="NCBI Taxonomy" id="1348612"/>
    <lineage>
        <taxon>Eukaryota</taxon>
        <taxon>Fungi</taxon>
        <taxon>Fungi incertae sedis</taxon>
        <taxon>Mucoromycota</taxon>
        <taxon>Glomeromycotina</taxon>
        <taxon>Glomeromycetes</taxon>
        <taxon>Diversisporales</taxon>
        <taxon>Diversisporaceae</taxon>
        <taxon>Diversispora</taxon>
    </lineage>
</organism>
<dbReference type="Proteomes" id="UP000266861">
    <property type="component" value="Unassembled WGS sequence"/>
</dbReference>
<evidence type="ECO:0000313" key="2">
    <source>
        <dbReference type="Proteomes" id="UP000266861"/>
    </source>
</evidence>
<dbReference type="EMBL" id="PQFF01000131">
    <property type="protein sequence ID" value="RHZ79872.1"/>
    <property type="molecule type" value="Genomic_DNA"/>
</dbReference>
<dbReference type="SUPFAM" id="SSF81901">
    <property type="entry name" value="HCP-like"/>
    <property type="match status" value="1"/>
</dbReference>
<proteinExistence type="predicted"/>
<keyword evidence="2" id="KW-1185">Reference proteome</keyword>
<gene>
    <name evidence="1" type="ORF">Glove_140g85</name>
</gene>
<evidence type="ECO:0000313" key="1">
    <source>
        <dbReference type="EMBL" id="RHZ79872.1"/>
    </source>
</evidence>
<dbReference type="InterPro" id="IPR011990">
    <property type="entry name" value="TPR-like_helical_dom_sf"/>
</dbReference>
<dbReference type="AlphaFoldDB" id="A0A397IZ38"/>
<accession>A0A397IZ38</accession>
<protein>
    <submittedName>
        <fullName evidence="1">Uncharacterized protein</fullName>
    </submittedName>
</protein>